<reference evidence="2" key="1">
    <citation type="submission" date="2022-06" db="EMBL/GenBank/DDBJ databases">
        <title>Genome Sequence of Candolleomyces eurysporus.</title>
        <authorList>
            <person name="Buettner E."/>
        </authorList>
    </citation>
    <scope>NUCLEOTIDE SEQUENCE</scope>
    <source>
        <strain evidence="2">VTCC 930004</strain>
    </source>
</reference>
<dbReference type="AlphaFoldDB" id="A0A9W8J0G6"/>
<name>A0A9W8J0G6_9AGAR</name>
<feature type="domain" description="DUF7223" evidence="1">
    <location>
        <begin position="251"/>
        <end position="479"/>
    </location>
</feature>
<sequence>MGDADLKASDSGAASGTLKIWGSADSITDITAAAGWEILDCQEDSLSQDIRLVCSDESKCHHLFRNIGAVGKIARLPDSCGKNAFAHISRAWLPQDQSIPERIASRLVKRDGTLPEVQALHIDTDFAAGDTEGLDPVYFAIQAANIPGAEELTLPSSSRIKGRDESTFVEDALYSVSGLFDFEWDYTKNIRIVDINRSWNIFDQQLTCPNYSGRLRMDVSAQVSAAAAIGVAVEGKIIPPKITDFALIAALNANLNGALNLNGGLTGSFSTGNVKLYEIGVPGLSFPGILTIGPTFRIDASASASLDINADLTVGLNYAIEEASMVYPPTSKHAIKNGGTFKFVDTPLKLSAVPSVSANGRVEAHLIPSLNMGVNALSGAASASVFLNVDASAQMNLALQGRAQGEIIVGREETRELDGAAPIGAVATTDSRNSFGGCFDIGAGLDVNVGASAKFFNLFDQSVKYALFSRDWELYKKCFSAQTRRREFSPLDSYPSPRSIAEPVTLSKRLVCPSLNLPPLQSLVDSMVMAASVKQL</sequence>
<dbReference type="InterPro" id="IPR055647">
    <property type="entry name" value="DUF7223"/>
</dbReference>
<dbReference type="Proteomes" id="UP001140091">
    <property type="component" value="Unassembled WGS sequence"/>
</dbReference>
<evidence type="ECO:0000259" key="1">
    <source>
        <dbReference type="Pfam" id="PF23865"/>
    </source>
</evidence>
<organism evidence="2 3">
    <name type="scientific">Candolleomyces eurysporus</name>
    <dbReference type="NCBI Taxonomy" id="2828524"/>
    <lineage>
        <taxon>Eukaryota</taxon>
        <taxon>Fungi</taxon>
        <taxon>Dikarya</taxon>
        <taxon>Basidiomycota</taxon>
        <taxon>Agaricomycotina</taxon>
        <taxon>Agaricomycetes</taxon>
        <taxon>Agaricomycetidae</taxon>
        <taxon>Agaricales</taxon>
        <taxon>Agaricineae</taxon>
        <taxon>Psathyrellaceae</taxon>
        <taxon>Candolleomyces</taxon>
    </lineage>
</organism>
<evidence type="ECO:0000313" key="3">
    <source>
        <dbReference type="Proteomes" id="UP001140091"/>
    </source>
</evidence>
<keyword evidence="3" id="KW-1185">Reference proteome</keyword>
<protein>
    <recommendedName>
        <fullName evidence="1">DUF7223 domain-containing protein</fullName>
    </recommendedName>
</protein>
<dbReference type="EMBL" id="JANBPK010001072">
    <property type="protein sequence ID" value="KAJ2926251.1"/>
    <property type="molecule type" value="Genomic_DNA"/>
</dbReference>
<evidence type="ECO:0000313" key="2">
    <source>
        <dbReference type="EMBL" id="KAJ2926251.1"/>
    </source>
</evidence>
<dbReference type="Pfam" id="PF23865">
    <property type="entry name" value="DUF7223"/>
    <property type="match status" value="1"/>
</dbReference>
<comment type="caution">
    <text evidence="2">The sequence shown here is derived from an EMBL/GenBank/DDBJ whole genome shotgun (WGS) entry which is preliminary data.</text>
</comment>
<dbReference type="OrthoDB" id="73875at2759"/>
<gene>
    <name evidence="2" type="ORF">H1R20_g10845</name>
</gene>
<accession>A0A9W8J0G6</accession>
<feature type="non-terminal residue" evidence="2">
    <location>
        <position position="536"/>
    </location>
</feature>
<proteinExistence type="predicted"/>